<proteinExistence type="predicted"/>
<organism evidence="1 2">
    <name type="scientific">Thiohalobacter thiocyanaticus</name>
    <dbReference type="NCBI Taxonomy" id="585455"/>
    <lineage>
        <taxon>Bacteria</taxon>
        <taxon>Pseudomonadati</taxon>
        <taxon>Pseudomonadota</taxon>
        <taxon>Gammaproteobacteria</taxon>
        <taxon>Thiohalobacterales</taxon>
        <taxon>Thiohalobacteraceae</taxon>
        <taxon>Thiohalobacter</taxon>
    </lineage>
</organism>
<evidence type="ECO:0000313" key="1">
    <source>
        <dbReference type="EMBL" id="RRQ22912.1"/>
    </source>
</evidence>
<evidence type="ECO:0000313" key="2">
    <source>
        <dbReference type="Proteomes" id="UP000287798"/>
    </source>
</evidence>
<protein>
    <submittedName>
        <fullName evidence="1">Uncharacterized protein</fullName>
    </submittedName>
</protein>
<keyword evidence="2" id="KW-1185">Reference proteome</keyword>
<gene>
    <name evidence="1" type="ORF">D6C00_13900</name>
</gene>
<accession>A0A426QMB6</accession>
<comment type="caution">
    <text evidence="1">The sequence shown here is derived from an EMBL/GenBank/DDBJ whole genome shotgun (WGS) entry which is preliminary data.</text>
</comment>
<dbReference type="EMBL" id="QZMU01000001">
    <property type="protein sequence ID" value="RRQ22912.1"/>
    <property type="molecule type" value="Genomic_DNA"/>
</dbReference>
<dbReference type="AlphaFoldDB" id="A0A426QMB6"/>
<reference evidence="1 2" key="1">
    <citation type="journal article" date="2010" name="Int. J. Syst. Evol. Microbiol.">
        <title>Thiohalobacter thiocyanaticus gen. nov., sp. nov., a moderately halophilic, sulfur-oxidizing gammaproteobacterium from hypersaline lakes, that utilizes thiocyanate.</title>
        <authorList>
            <person name="Sorokin D.Y."/>
            <person name="Kovaleva O.L."/>
            <person name="Tourova T.P."/>
            <person name="Muyzer G."/>
        </authorList>
    </citation>
    <scope>NUCLEOTIDE SEQUENCE [LARGE SCALE GENOMIC DNA]</scope>
    <source>
        <strain evidence="1 2">Hrh1</strain>
    </source>
</reference>
<sequence>MASEAAETRTYRLSHRLTVEITAGPGGMVCEWDPARPERLTGKELKAYRRARQEVLQRLAERTGSNVLVLEMEGMNRRRANG</sequence>
<name>A0A426QMB6_9GAMM</name>
<dbReference type="Proteomes" id="UP000287798">
    <property type="component" value="Unassembled WGS sequence"/>
</dbReference>